<proteinExistence type="predicted"/>
<dbReference type="EMBL" id="CP006912">
    <property type="protein sequence ID" value="AHB50356.1"/>
    <property type="molecule type" value="Genomic_DNA"/>
</dbReference>
<gene>
    <name evidence="2" type="ORF">W911_14670</name>
</gene>
<accession>V5SHM6</accession>
<feature type="compositionally biased region" description="Polar residues" evidence="1">
    <location>
        <begin position="111"/>
        <end position="120"/>
    </location>
</feature>
<dbReference type="RefSeq" id="WP_023788245.1">
    <property type="nucleotide sequence ID" value="NC_022997.1"/>
</dbReference>
<name>V5SHM6_9HYPH</name>
<reference evidence="2 3" key="1">
    <citation type="journal article" date="2014" name="Genome Announc.">
        <title>Complete Genome Sequence of Hyphomicrobium nitrativorans Strain NL23, a Denitrifying Bacterium Isolated from Biofilm of a Methanol-Fed Denitrification System Treating Seawater at the Montreal Biodome.</title>
        <authorList>
            <person name="Martineau C."/>
            <person name="Villeneuve C."/>
            <person name="Mauffrey F."/>
            <person name="Villemur R."/>
        </authorList>
    </citation>
    <scope>NUCLEOTIDE SEQUENCE [LARGE SCALE GENOMIC DNA]</scope>
    <source>
        <strain evidence="2">NL23</strain>
    </source>
</reference>
<dbReference type="STRING" id="1029756.W911_14670"/>
<evidence type="ECO:0000313" key="2">
    <source>
        <dbReference type="EMBL" id="AHB50356.1"/>
    </source>
</evidence>
<dbReference type="PATRIC" id="fig|1029756.8.peg.3055"/>
<evidence type="ECO:0000313" key="3">
    <source>
        <dbReference type="Proteomes" id="UP000018542"/>
    </source>
</evidence>
<dbReference type="OrthoDB" id="7597389at2"/>
<evidence type="ECO:0000256" key="1">
    <source>
        <dbReference type="SAM" id="MobiDB-lite"/>
    </source>
</evidence>
<sequence>MYQREMTSARSRAQNGKLPWRKVYTRDWRADTCQMSFELRGFYNECLNAMWEAQGALPTDDKKLAMLLGGNPRTIRKLIPQLIEARLLIKTGGGYCSPAAVEDDAEPDIETGSSQRIESDLEANSSAIRHEFTSKVPKSPMNSTRDLETRFQRLETRGQRLVYQGKVLGKGVEEDTARAAAWTPPPGMTAADFAEIPS</sequence>
<dbReference type="HOGENOM" id="CLU_1376531_0_0_5"/>
<dbReference type="KEGG" id="hni:W911_14670"/>
<feature type="region of interest" description="Disordered" evidence="1">
    <location>
        <begin position="176"/>
        <end position="198"/>
    </location>
</feature>
<keyword evidence="3" id="KW-1185">Reference proteome</keyword>
<dbReference type="Proteomes" id="UP000018542">
    <property type="component" value="Chromosome"/>
</dbReference>
<feature type="region of interest" description="Disordered" evidence="1">
    <location>
        <begin position="100"/>
        <end position="120"/>
    </location>
</feature>
<dbReference type="AlphaFoldDB" id="V5SHM6"/>
<organism evidence="2 3">
    <name type="scientific">Hyphomicrobium nitrativorans NL23</name>
    <dbReference type="NCBI Taxonomy" id="1029756"/>
    <lineage>
        <taxon>Bacteria</taxon>
        <taxon>Pseudomonadati</taxon>
        <taxon>Pseudomonadota</taxon>
        <taxon>Alphaproteobacteria</taxon>
        <taxon>Hyphomicrobiales</taxon>
        <taxon>Hyphomicrobiaceae</taxon>
        <taxon>Hyphomicrobium</taxon>
    </lineage>
</organism>
<protein>
    <submittedName>
        <fullName evidence="2">Uncharacterized protein</fullName>
    </submittedName>
</protein>